<dbReference type="InterPro" id="IPR050300">
    <property type="entry name" value="GDXG_lipolytic_enzyme"/>
</dbReference>
<keyword evidence="5" id="KW-1185">Reference proteome</keyword>
<evidence type="ECO:0000313" key="4">
    <source>
        <dbReference type="EMBL" id="KAE8147154.1"/>
    </source>
</evidence>
<dbReference type="GO" id="GO:0016787">
    <property type="term" value="F:hydrolase activity"/>
    <property type="evidence" value="ECO:0007669"/>
    <property type="project" value="UniProtKB-KW"/>
</dbReference>
<dbReference type="Proteomes" id="UP000325780">
    <property type="component" value="Unassembled WGS sequence"/>
</dbReference>
<dbReference type="SUPFAM" id="SSF53474">
    <property type="entry name" value="alpha/beta-Hydrolases"/>
    <property type="match status" value="1"/>
</dbReference>
<evidence type="ECO:0000313" key="5">
    <source>
        <dbReference type="Proteomes" id="UP000325780"/>
    </source>
</evidence>
<accession>A0A5N6TLD7</accession>
<dbReference type="PANTHER" id="PTHR48081:SF8">
    <property type="entry name" value="ALPHA_BETA HYDROLASE FOLD-3 DOMAIN-CONTAINING PROTEIN-RELATED"/>
    <property type="match status" value="1"/>
</dbReference>
<dbReference type="InterPro" id="IPR029058">
    <property type="entry name" value="AB_hydrolase_fold"/>
</dbReference>
<dbReference type="InterPro" id="IPR013094">
    <property type="entry name" value="AB_hydrolase_3"/>
</dbReference>
<dbReference type="PANTHER" id="PTHR48081">
    <property type="entry name" value="AB HYDROLASE SUPERFAMILY PROTEIN C4A8.06C"/>
    <property type="match status" value="1"/>
</dbReference>
<reference evidence="4 5" key="1">
    <citation type="submission" date="2019-04" db="EMBL/GenBank/DDBJ databases">
        <title>Friends and foes A comparative genomics study of 23 Aspergillus species from section Flavi.</title>
        <authorList>
            <consortium name="DOE Joint Genome Institute"/>
            <person name="Kjaerbolling I."/>
            <person name="Vesth T."/>
            <person name="Frisvad J.C."/>
            <person name="Nybo J.L."/>
            <person name="Theobald S."/>
            <person name="Kildgaard S."/>
            <person name="Isbrandt T."/>
            <person name="Kuo A."/>
            <person name="Sato A."/>
            <person name="Lyhne E.K."/>
            <person name="Kogle M.E."/>
            <person name="Wiebenga A."/>
            <person name="Kun R.S."/>
            <person name="Lubbers R.J."/>
            <person name="Makela M.R."/>
            <person name="Barry K."/>
            <person name="Chovatia M."/>
            <person name="Clum A."/>
            <person name="Daum C."/>
            <person name="Haridas S."/>
            <person name="He G."/>
            <person name="LaButti K."/>
            <person name="Lipzen A."/>
            <person name="Mondo S."/>
            <person name="Riley R."/>
            <person name="Salamov A."/>
            <person name="Simmons B.A."/>
            <person name="Magnuson J.K."/>
            <person name="Henrissat B."/>
            <person name="Mortensen U.H."/>
            <person name="Larsen T.O."/>
            <person name="Devries R.P."/>
            <person name="Grigoriev I.V."/>
            <person name="Machida M."/>
            <person name="Baker S.E."/>
            <person name="Andersen M.R."/>
        </authorList>
    </citation>
    <scope>NUCLEOTIDE SEQUENCE [LARGE SCALE GENOMIC DNA]</scope>
    <source>
        <strain evidence="4 5">IBT 18842</strain>
    </source>
</reference>
<dbReference type="Gene3D" id="3.40.50.1820">
    <property type="entry name" value="alpha/beta hydrolase"/>
    <property type="match status" value="1"/>
</dbReference>
<keyword evidence="2" id="KW-0732">Signal</keyword>
<gene>
    <name evidence="4" type="ORF">BDV25DRAFT_169362</name>
</gene>
<keyword evidence="1 4" id="KW-0378">Hydrolase</keyword>
<dbReference type="AlphaFoldDB" id="A0A5N6TLD7"/>
<proteinExistence type="predicted"/>
<name>A0A5N6TLD7_ASPAV</name>
<feature type="chain" id="PRO_5024868751" evidence="2">
    <location>
        <begin position="22"/>
        <end position="294"/>
    </location>
</feature>
<organism evidence="4 5">
    <name type="scientific">Aspergillus avenaceus</name>
    <dbReference type="NCBI Taxonomy" id="36643"/>
    <lineage>
        <taxon>Eukaryota</taxon>
        <taxon>Fungi</taxon>
        <taxon>Dikarya</taxon>
        <taxon>Ascomycota</taxon>
        <taxon>Pezizomycotina</taxon>
        <taxon>Eurotiomycetes</taxon>
        <taxon>Eurotiomycetidae</taxon>
        <taxon>Eurotiales</taxon>
        <taxon>Aspergillaceae</taxon>
        <taxon>Aspergillus</taxon>
        <taxon>Aspergillus subgen. Circumdati</taxon>
    </lineage>
</organism>
<dbReference type="OrthoDB" id="408631at2759"/>
<feature type="signal peptide" evidence="2">
    <location>
        <begin position="1"/>
        <end position="21"/>
    </location>
</feature>
<feature type="domain" description="Alpha/beta hydrolase fold-3" evidence="3">
    <location>
        <begin position="64"/>
        <end position="267"/>
    </location>
</feature>
<dbReference type="Pfam" id="PF07859">
    <property type="entry name" value="Abhydrolase_3"/>
    <property type="match status" value="1"/>
</dbReference>
<evidence type="ECO:0000256" key="1">
    <source>
        <dbReference type="ARBA" id="ARBA00022801"/>
    </source>
</evidence>
<evidence type="ECO:0000259" key="3">
    <source>
        <dbReference type="Pfam" id="PF07859"/>
    </source>
</evidence>
<evidence type="ECO:0000256" key="2">
    <source>
        <dbReference type="SAM" id="SignalP"/>
    </source>
</evidence>
<protein>
    <submittedName>
        <fullName evidence="4">Alpha/Beta hydrolase protein</fullName>
    </submittedName>
</protein>
<dbReference type="EMBL" id="ML742222">
    <property type="protein sequence ID" value="KAE8147154.1"/>
    <property type="molecule type" value="Genomic_DNA"/>
</dbReference>
<sequence length="294" mass="32667">MSSLISYIYLKLVALIIRTLAKFHGPITSSPDAVCYIPSRDLQRTIKVHIYQSLSHSQEPRPVLVNFHGSGFMIPAHGSDDAFCHLVSRRTGYTILDVQYRLAPEHPFPAALHDVEDVVEWVQSQPKVFDLTRLAISGFSAGGNLALTTAATKFPPGTFHAVLSFYPCVDAFCDPYAVAAPEAGGQPIPPLILQLFRDSYLQGKVEPRDPRVCPSFADPDRFPAKVLIITAGYDNLANEAEQLAAKLADHPTRQVVSKRMDGCDHGWDKMARWGTHEWELRDRAYDLAVQLLQS</sequence>